<dbReference type="AlphaFoldDB" id="D5APU8"/>
<keyword evidence="2" id="KW-1185">Reference proteome</keyword>
<protein>
    <submittedName>
        <fullName evidence="1">Uncharacterized protein</fullName>
    </submittedName>
</protein>
<dbReference type="HOGENOM" id="CLU_1739135_0_0_5"/>
<dbReference type="KEGG" id="rcp:RCAP_rcc02940"/>
<dbReference type="STRING" id="272942.RCAP_rcc02940"/>
<organism evidence="1 2">
    <name type="scientific">Rhodobacter capsulatus (strain ATCC BAA-309 / NBRC 16581 / SB1003)</name>
    <dbReference type="NCBI Taxonomy" id="272942"/>
    <lineage>
        <taxon>Bacteria</taxon>
        <taxon>Pseudomonadati</taxon>
        <taxon>Pseudomonadota</taxon>
        <taxon>Alphaproteobacteria</taxon>
        <taxon>Rhodobacterales</taxon>
        <taxon>Rhodobacter group</taxon>
        <taxon>Rhodobacter</taxon>
    </lineage>
</organism>
<evidence type="ECO:0000313" key="2">
    <source>
        <dbReference type="Proteomes" id="UP000002361"/>
    </source>
</evidence>
<reference evidence="1 2" key="2">
    <citation type="journal article" date="2010" name="J. Bacteriol.">
        <title>Complete genome sequence of the photosynthetic purple nonsulfur bacterium Rhodobacter capsulatus SB 1003.</title>
        <authorList>
            <person name="Strnad H."/>
            <person name="Lapidus A."/>
            <person name="Paces J."/>
            <person name="Ulbrich P."/>
            <person name="Vlcek C."/>
            <person name="Paces V."/>
            <person name="Haselkorn R."/>
        </authorList>
    </citation>
    <scope>NUCLEOTIDE SEQUENCE [LARGE SCALE GENOMIC DNA]</scope>
    <source>
        <strain evidence="2">ATCC BAA-309 / NBRC 16581 / SB1003</strain>
    </source>
</reference>
<proteinExistence type="predicted"/>
<dbReference type="eggNOG" id="ENOG5031BJA">
    <property type="taxonomic scope" value="Bacteria"/>
</dbReference>
<name>D5APU8_RHOCB</name>
<gene>
    <name evidence="1" type="ordered locus">RCAP_rcc02940</name>
</gene>
<evidence type="ECO:0000313" key="1">
    <source>
        <dbReference type="EMBL" id="ADE86667.1"/>
    </source>
</evidence>
<reference key="1">
    <citation type="submission" date="2008-12" db="EMBL/GenBank/DDBJ databases">
        <title>Complete genome sequence of Rhodobacter capsulatus SB1003.</title>
        <authorList>
            <person name="Strnad H."/>
            <person name="Lapidus A."/>
            <person name="Vlcek C."/>
            <person name="Ulbrich P."/>
            <person name="Paces J."/>
            <person name="Maltsev N."/>
            <person name="Kumar V."/>
            <person name="Kogan Y."/>
            <person name="Milgram A."/>
            <person name="Rebrekov D."/>
            <person name="Mazur M."/>
            <person name="Cox R."/>
            <person name="Kyrpides N."/>
            <person name="Kolar M."/>
            <person name="Sachova J."/>
            <person name="Ridl J."/>
            <person name="Ivanova N."/>
            <person name="Kapatral V."/>
            <person name="Los T."/>
            <person name="Lykidis A."/>
            <person name="Mikhailova N."/>
            <person name="Reznik G."/>
            <person name="Vasieva O."/>
            <person name="Fonstein M."/>
            <person name="Paces V."/>
            <person name="Haselkorn R."/>
        </authorList>
    </citation>
    <scope>NUCLEOTIDE SEQUENCE</scope>
    <source>
        <strain>SB1003</strain>
    </source>
</reference>
<accession>D5APU8</accession>
<dbReference type="RefSeq" id="WP_013068640.1">
    <property type="nucleotide sequence ID" value="NC_014034.1"/>
</dbReference>
<sequence length="149" mass="15822">MTTARPTATITLSGLRRLTCAEPGEIENLIAAGTLPPLDGDKLPMISAVQSYLAHLRDNNRTASASAAMARARDARAEASELALAVARRDVIPYAEAETATDFLCGVIADQIGGLPARVTRDMRERRAIEDALRRAQGAIAADLAQLPD</sequence>
<dbReference type="Proteomes" id="UP000002361">
    <property type="component" value="Chromosome"/>
</dbReference>
<dbReference type="EMBL" id="CP001312">
    <property type="protein sequence ID" value="ADE86667.1"/>
    <property type="molecule type" value="Genomic_DNA"/>
</dbReference>
<dbReference type="OrthoDB" id="7691665at2"/>
<dbReference type="GeneID" id="31491735"/>